<feature type="compositionally biased region" description="Acidic residues" evidence="2">
    <location>
        <begin position="69"/>
        <end position="80"/>
    </location>
</feature>
<dbReference type="InterPro" id="IPR039905">
    <property type="entry name" value="CD2BP2/Lin1"/>
</dbReference>
<feature type="region of interest" description="Disordered" evidence="2">
    <location>
        <begin position="60"/>
        <end position="124"/>
    </location>
</feature>
<dbReference type="PANTHER" id="PTHR13138">
    <property type="entry name" value="PROTEIN LIN1"/>
    <property type="match status" value="1"/>
</dbReference>
<comment type="caution">
    <text evidence="3">The sequence shown here is derived from an EMBL/GenBank/DDBJ whole genome shotgun (WGS) entry which is preliminary data.</text>
</comment>
<dbReference type="AlphaFoldDB" id="A0A9N9CTW9"/>
<evidence type="ECO:0000313" key="3">
    <source>
        <dbReference type="EMBL" id="CAG8615942.1"/>
    </source>
</evidence>
<feature type="compositionally biased region" description="Low complexity" evidence="2">
    <location>
        <begin position="112"/>
        <end position="122"/>
    </location>
</feature>
<reference evidence="3" key="1">
    <citation type="submission" date="2021-06" db="EMBL/GenBank/DDBJ databases">
        <authorList>
            <person name="Kallberg Y."/>
            <person name="Tangrot J."/>
            <person name="Rosling A."/>
        </authorList>
    </citation>
    <scope>NUCLEOTIDE SEQUENCE</scope>
    <source>
        <strain evidence="3">IN212</strain>
    </source>
</reference>
<keyword evidence="1" id="KW-0175">Coiled coil</keyword>
<keyword evidence="4" id="KW-1185">Reference proteome</keyword>
<feature type="compositionally biased region" description="Polar residues" evidence="2">
    <location>
        <begin position="1"/>
        <end position="10"/>
    </location>
</feature>
<name>A0A9N9CTW9_9GLOM</name>
<gene>
    <name evidence="3" type="ORF">RFULGI_LOCUS7169</name>
</gene>
<dbReference type="OrthoDB" id="331341at2759"/>
<evidence type="ECO:0000256" key="1">
    <source>
        <dbReference type="SAM" id="Coils"/>
    </source>
</evidence>
<organism evidence="3 4">
    <name type="scientific">Racocetra fulgida</name>
    <dbReference type="NCBI Taxonomy" id="60492"/>
    <lineage>
        <taxon>Eukaryota</taxon>
        <taxon>Fungi</taxon>
        <taxon>Fungi incertae sedis</taxon>
        <taxon>Mucoromycota</taxon>
        <taxon>Glomeromycotina</taxon>
        <taxon>Glomeromycetes</taxon>
        <taxon>Diversisporales</taxon>
        <taxon>Gigasporaceae</taxon>
        <taxon>Racocetra</taxon>
    </lineage>
</organism>
<protein>
    <submittedName>
        <fullName evidence="3">14393_t:CDS:1</fullName>
    </submittedName>
</protein>
<proteinExistence type="predicted"/>
<feature type="compositionally biased region" description="Acidic residues" evidence="2">
    <location>
        <begin position="100"/>
        <end position="111"/>
    </location>
</feature>
<sequence length="348" mass="39642">MTKRSQQASYSDDKDSTEVSEPTTSKRVRFTDENSVTNQEVEGDFEFDHGDFLEAAKKRRGAVKLEGYASDETDTSDDDGTERFNRRSGGEGSKGKATEEDFEDMFAEEDPSSASKQKGSYSSDKKKIRYLDSDEIVGQDYSSKDTFDDDSGEPVIEAFNMKAELEEGKFDEAGNYIRNKKDPDAFHDNWLQGISRKDIEKARIAHEKKEKERLLKEAQEASNDPMDRASIWKELLTIMKRGETLLDTFQRLGGGTGAKSKNKRTSRQYSKKPKGKSMEISEPPQPPEQKELTAEEIQEQDRKKRIERLTDLSDKMMALGHFDVYSDTWEQILSNLKKEGAVSDDWNP</sequence>
<evidence type="ECO:0000256" key="2">
    <source>
        <dbReference type="SAM" id="MobiDB-lite"/>
    </source>
</evidence>
<dbReference type="PANTHER" id="PTHR13138:SF3">
    <property type="entry name" value="CD2 ANTIGEN CYTOPLASMIC TAIL-BINDING PROTEIN 2"/>
    <property type="match status" value="1"/>
</dbReference>
<feature type="compositionally biased region" description="Basic and acidic residues" evidence="2">
    <location>
        <begin position="288"/>
        <end position="302"/>
    </location>
</feature>
<accession>A0A9N9CTW9</accession>
<feature type="region of interest" description="Disordered" evidence="2">
    <location>
        <begin position="1"/>
        <end position="48"/>
    </location>
</feature>
<feature type="coiled-coil region" evidence="1">
    <location>
        <begin position="197"/>
        <end position="224"/>
    </location>
</feature>
<dbReference type="Proteomes" id="UP000789396">
    <property type="component" value="Unassembled WGS sequence"/>
</dbReference>
<feature type="compositionally biased region" description="Basic residues" evidence="2">
    <location>
        <begin position="260"/>
        <end position="275"/>
    </location>
</feature>
<feature type="region of interest" description="Disordered" evidence="2">
    <location>
        <begin position="250"/>
        <end position="302"/>
    </location>
</feature>
<feature type="compositionally biased region" description="Basic and acidic residues" evidence="2">
    <location>
        <begin position="81"/>
        <end position="99"/>
    </location>
</feature>
<evidence type="ECO:0000313" key="4">
    <source>
        <dbReference type="Proteomes" id="UP000789396"/>
    </source>
</evidence>
<dbReference type="EMBL" id="CAJVPZ010010071">
    <property type="protein sequence ID" value="CAG8615942.1"/>
    <property type="molecule type" value="Genomic_DNA"/>
</dbReference>
<dbReference type="GO" id="GO:0005682">
    <property type="term" value="C:U5 snRNP"/>
    <property type="evidence" value="ECO:0007669"/>
    <property type="project" value="InterPro"/>
</dbReference>